<dbReference type="EMBL" id="LR798454">
    <property type="protein sequence ID" value="CAB5238648.1"/>
    <property type="molecule type" value="Genomic_DNA"/>
</dbReference>
<proteinExistence type="predicted"/>
<evidence type="ECO:0000313" key="3">
    <source>
        <dbReference type="EMBL" id="CAB4198624.1"/>
    </source>
</evidence>
<dbReference type="EMBL" id="LR797272">
    <property type="protein sequence ID" value="CAB4198624.1"/>
    <property type="molecule type" value="Genomic_DNA"/>
</dbReference>
<evidence type="ECO:0000313" key="1">
    <source>
        <dbReference type="EMBL" id="CAB4170685.1"/>
    </source>
</evidence>
<accession>A0A6J7XQ51</accession>
<dbReference type="EMBL" id="LR797019">
    <property type="protein sequence ID" value="CAB4182151.1"/>
    <property type="molecule type" value="Genomic_DNA"/>
</dbReference>
<dbReference type="EMBL" id="LR796861">
    <property type="protein sequence ID" value="CAB4170685.1"/>
    <property type="molecule type" value="Genomic_DNA"/>
</dbReference>
<dbReference type="Pfam" id="PF11246">
    <property type="entry name" value="Phage_gp53"/>
    <property type="match status" value="1"/>
</dbReference>
<gene>
    <name evidence="2" type="ORF">UFOVP1066_156</name>
    <name evidence="3" type="ORF">UFOVP1315_181</name>
    <name evidence="4" type="ORF">UFOVP1421_142</name>
    <name evidence="5" type="ORF">UFOVP1525_152</name>
    <name evidence="1" type="ORF">UFOVP909_115</name>
</gene>
<dbReference type="InterPro" id="IPR022607">
    <property type="entry name" value="Phage_T4_Gp53_baseplate_wedge"/>
</dbReference>
<reference evidence="5" key="1">
    <citation type="submission" date="2020-05" db="EMBL/GenBank/DDBJ databases">
        <authorList>
            <person name="Chiriac C."/>
            <person name="Salcher M."/>
            <person name="Ghai R."/>
            <person name="Kavagutti S V."/>
        </authorList>
    </citation>
    <scope>NUCLEOTIDE SEQUENCE</scope>
</reference>
<dbReference type="EMBL" id="LR797375">
    <property type="protein sequence ID" value="CAB4211535.1"/>
    <property type="molecule type" value="Genomic_DNA"/>
</dbReference>
<sequence>MYFKEFPQFLYDFKYGNTTKTDVVTDITRNVRFRKEVLENVTLFDEYDIVDGETPEIVAEKIYGDPEYHWIIMLANQKHDYISDFPLSEQALEKHIIDAYGAQRYAIRHYVNTAGFVVNSTATGAVSVSNDQFERTLNESKRRIKIISPQVISTILAQYKELL</sequence>
<protein>
    <submittedName>
        <fullName evidence="5">Baseplate wedge subunit</fullName>
    </submittedName>
</protein>
<evidence type="ECO:0000313" key="2">
    <source>
        <dbReference type="EMBL" id="CAB4182151.1"/>
    </source>
</evidence>
<evidence type="ECO:0000313" key="4">
    <source>
        <dbReference type="EMBL" id="CAB4211535.1"/>
    </source>
</evidence>
<evidence type="ECO:0000313" key="5">
    <source>
        <dbReference type="EMBL" id="CAB5238648.1"/>
    </source>
</evidence>
<organism evidence="5">
    <name type="scientific">uncultured Caudovirales phage</name>
    <dbReference type="NCBI Taxonomy" id="2100421"/>
    <lineage>
        <taxon>Viruses</taxon>
        <taxon>Duplodnaviria</taxon>
        <taxon>Heunggongvirae</taxon>
        <taxon>Uroviricota</taxon>
        <taxon>Caudoviricetes</taxon>
        <taxon>Peduoviridae</taxon>
        <taxon>Maltschvirus</taxon>
        <taxon>Maltschvirus maltsch</taxon>
    </lineage>
</organism>
<name>A0A6J7XQ51_9CAUD</name>